<feature type="domain" description="Flp pilus assembly protein RcpC/CpaB" evidence="1">
    <location>
        <begin position="174"/>
        <end position="280"/>
    </location>
</feature>
<dbReference type="InterPro" id="IPR031571">
    <property type="entry name" value="RcpC_dom"/>
</dbReference>
<name>A0A975BJT6_9BACT</name>
<dbReference type="RefSeq" id="WP_207682247.1">
    <property type="nucleotide sequence ID" value="NZ_CP061800.1"/>
</dbReference>
<gene>
    <name evidence="2" type="ORF">dnm_027700</name>
</gene>
<proteinExistence type="predicted"/>
<reference evidence="2" key="1">
    <citation type="journal article" date="2021" name="Microb. Physiol.">
        <title>Proteogenomic Insights into the Physiology of Marine, Sulfate-Reducing, Filamentous Desulfonema limicola and Desulfonema magnum.</title>
        <authorList>
            <person name="Schnaars V."/>
            <person name="Wohlbrand L."/>
            <person name="Scheve S."/>
            <person name="Hinrichs C."/>
            <person name="Reinhardt R."/>
            <person name="Rabus R."/>
        </authorList>
    </citation>
    <scope>NUCLEOTIDE SEQUENCE</scope>
    <source>
        <strain evidence="2">4be13</strain>
    </source>
</reference>
<keyword evidence="3" id="KW-1185">Reference proteome</keyword>
<evidence type="ECO:0000259" key="1">
    <source>
        <dbReference type="Pfam" id="PF16976"/>
    </source>
</evidence>
<feature type="domain" description="Flp pilus assembly protein RcpC/CpaB" evidence="1">
    <location>
        <begin position="42"/>
        <end position="140"/>
    </location>
</feature>
<evidence type="ECO:0000313" key="3">
    <source>
        <dbReference type="Proteomes" id="UP000663722"/>
    </source>
</evidence>
<dbReference type="Pfam" id="PF16976">
    <property type="entry name" value="RcpC"/>
    <property type="match status" value="2"/>
</dbReference>
<dbReference type="AlphaFoldDB" id="A0A975BJT6"/>
<organism evidence="2 3">
    <name type="scientific">Desulfonema magnum</name>
    <dbReference type="NCBI Taxonomy" id="45655"/>
    <lineage>
        <taxon>Bacteria</taxon>
        <taxon>Pseudomonadati</taxon>
        <taxon>Thermodesulfobacteriota</taxon>
        <taxon>Desulfobacteria</taxon>
        <taxon>Desulfobacterales</taxon>
        <taxon>Desulfococcaceae</taxon>
        <taxon>Desulfonema</taxon>
    </lineage>
</organism>
<dbReference type="KEGG" id="dmm:dnm_027700"/>
<protein>
    <submittedName>
        <fullName evidence="2">Flp pilus assembly protein domain-containing protein</fullName>
    </submittedName>
</protein>
<sequence>MVSDVVPVCSDISAPESMTTAIPDAPGDKALLPVSQFHRTCSIPEGMRAVNIRVYEISGISRKLRKGDLTDVIAVNFLSEGEGKVSRTLLQKVEIWDRGDTEEEEDEEEGLSEVISLLVTPEQAAVIAACSKTSRFKIFVRNPKDIRETKTAPAVFTPEYGAGLFRNPEDDICQKIPMNMRAVSVPVTDKDGICSVLRRGDRVDILFNVESCVFKMASGAIDDYETDAKVTLAGKRHGVKTVFQDLEILVSDRNILPGPDADMPVNWVTVLVTPKEAEALGGIVQGVRGAVVSGIIISRNKNDRTRKTDGFKQLIPDKSMIKKRQNIHKTLILNGVKKVKVEKFY</sequence>
<dbReference type="Proteomes" id="UP000663722">
    <property type="component" value="Chromosome"/>
</dbReference>
<evidence type="ECO:0000313" key="2">
    <source>
        <dbReference type="EMBL" id="QTA86746.1"/>
    </source>
</evidence>
<dbReference type="EMBL" id="CP061800">
    <property type="protein sequence ID" value="QTA86746.1"/>
    <property type="molecule type" value="Genomic_DNA"/>
</dbReference>
<accession>A0A975BJT6</accession>